<evidence type="ECO:0000256" key="1">
    <source>
        <dbReference type="ARBA" id="ARBA00004141"/>
    </source>
</evidence>
<dbReference type="EMBL" id="AJWY01000959">
    <property type="protein sequence ID" value="EKC80443.1"/>
    <property type="molecule type" value="Genomic_DNA"/>
</dbReference>
<feature type="domain" description="Cation/H+ exchanger transmembrane" evidence="6">
    <location>
        <begin position="9"/>
        <end position="86"/>
    </location>
</feature>
<evidence type="ECO:0000256" key="2">
    <source>
        <dbReference type="ARBA" id="ARBA00022692"/>
    </source>
</evidence>
<feature type="non-terminal residue" evidence="7">
    <location>
        <position position="1"/>
    </location>
</feature>
<accession>K1UEB5</accession>
<dbReference type="InterPro" id="IPR051843">
    <property type="entry name" value="CPA1_transporter"/>
</dbReference>
<proteinExistence type="predicted"/>
<name>K1UEB5_9ZZZZ</name>
<organism evidence="7">
    <name type="scientific">human gut metagenome</name>
    <dbReference type="NCBI Taxonomy" id="408170"/>
    <lineage>
        <taxon>unclassified sequences</taxon>
        <taxon>metagenomes</taxon>
        <taxon>organismal metagenomes</taxon>
    </lineage>
</organism>
<evidence type="ECO:0000256" key="3">
    <source>
        <dbReference type="ARBA" id="ARBA00022989"/>
    </source>
</evidence>
<dbReference type="Pfam" id="PF00999">
    <property type="entry name" value="Na_H_Exchanger"/>
    <property type="match status" value="1"/>
</dbReference>
<sequence>LRQKCIPAVSKRLSEKFGKLWIAAEVILFVLVGAAVDLRYTAAAGGFAVLVIFLSLIFRMAGVFVCVLGTGLSWKERLFCAISYLPKSDGSGGDWFGAACCRIRLWKDDFIGGGFGDFNNRTAWRTGDGFDV</sequence>
<gene>
    <name evidence="7" type="ORF">LEA_01376</name>
</gene>
<evidence type="ECO:0000256" key="4">
    <source>
        <dbReference type="ARBA" id="ARBA00023136"/>
    </source>
</evidence>
<dbReference type="InterPro" id="IPR006153">
    <property type="entry name" value="Cation/H_exchanger_TM"/>
</dbReference>
<evidence type="ECO:0000256" key="5">
    <source>
        <dbReference type="SAM" id="Phobius"/>
    </source>
</evidence>
<protein>
    <submittedName>
        <fullName evidence="7">Sodium/hydrogen exchanger</fullName>
    </submittedName>
</protein>
<keyword evidence="2 5" id="KW-0812">Transmembrane</keyword>
<evidence type="ECO:0000259" key="6">
    <source>
        <dbReference type="Pfam" id="PF00999"/>
    </source>
</evidence>
<dbReference type="GO" id="GO:1902600">
    <property type="term" value="P:proton transmembrane transport"/>
    <property type="evidence" value="ECO:0007669"/>
    <property type="project" value="InterPro"/>
</dbReference>
<keyword evidence="4 5" id="KW-0472">Membrane</keyword>
<comment type="caution">
    <text evidence="7">The sequence shown here is derived from an EMBL/GenBank/DDBJ whole genome shotgun (WGS) entry which is preliminary data.</text>
</comment>
<comment type="subcellular location">
    <subcellularLocation>
        <location evidence="1">Membrane</location>
        <topology evidence="1">Multi-pass membrane protein</topology>
    </subcellularLocation>
</comment>
<dbReference type="GO" id="GO:0015297">
    <property type="term" value="F:antiporter activity"/>
    <property type="evidence" value="ECO:0007669"/>
    <property type="project" value="InterPro"/>
</dbReference>
<feature type="transmembrane region" description="Helical" evidence="5">
    <location>
        <begin position="20"/>
        <end position="36"/>
    </location>
</feature>
<dbReference type="AlphaFoldDB" id="K1UEB5"/>
<dbReference type="PANTHER" id="PTHR31102">
    <property type="match status" value="1"/>
</dbReference>
<evidence type="ECO:0000313" key="7">
    <source>
        <dbReference type="EMBL" id="EKC80443.1"/>
    </source>
</evidence>
<reference evidence="7" key="1">
    <citation type="journal article" date="2013" name="Environ. Microbiol.">
        <title>Microbiota from the distal guts of lean and obese adolescents exhibit partial functional redundancy besides clear differences in community structure.</title>
        <authorList>
            <person name="Ferrer M."/>
            <person name="Ruiz A."/>
            <person name="Lanza F."/>
            <person name="Haange S.B."/>
            <person name="Oberbach A."/>
            <person name="Till H."/>
            <person name="Bargiela R."/>
            <person name="Campoy C."/>
            <person name="Segura M.T."/>
            <person name="Richter M."/>
            <person name="von Bergen M."/>
            <person name="Seifert J."/>
            <person name="Suarez A."/>
        </authorList>
    </citation>
    <scope>NUCLEOTIDE SEQUENCE</scope>
</reference>
<keyword evidence="3 5" id="KW-1133">Transmembrane helix</keyword>
<feature type="transmembrane region" description="Helical" evidence="5">
    <location>
        <begin position="42"/>
        <end position="68"/>
    </location>
</feature>
<dbReference type="PANTHER" id="PTHR31102:SF1">
    <property type="entry name" value="CATION_H+ EXCHANGER DOMAIN-CONTAINING PROTEIN"/>
    <property type="match status" value="1"/>
</dbReference>
<dbReference type="GO" id="GO:0016020">
    <property type="term" value="C:membrane"/>
    <property type="evidence" value="ECO:0007669"/>
    <property type="project" value="UniProtKB-SubCell"/>
</dbReference>